<gene>
    <name evidence="3" type="ORF">D6D28_03387</name>
</gene>
<dbReference type="InterPro" id="IPR038883">
    <property type="entry name" value="AN11006-like"/>
</dbReference>
<dbReference type="Pfam" id="PF24864">
    <property type="entry name" value="DUF7730"/>
    <property type="match status" value="1"/>
</dbReference>
<evidence type="ECO:0000259" key="2">
    <source>
        <dbReference type="Pfam" id="PF24864"/>
    </source>
</evidence>
<feature type="compositionally biased region" description="Basic residues" evidence="1">
    <location>
        <begin position="54"/>
        <end position="68"/>
    </location>
</feature>
<accession>A0A4S8SQJ4</accession>
<dbReference type="Proteomes" id="UP000304951">
    <property type="component" value="Unassembled WGS sequence"/>
</dbReference>
<reference evidence="3 4" key="1">
    <citation type="submission" date="2018-10" db="EMBL/GenBank/DDBJ databases">
        <title>Fifty Aureobasidium pullulans genomes reveal a recombining polyextremotolerant generalist.</title>
        <authorList>
            <person name="Gostincar C."/>
            <person name="Turk M."/>
            <person name="Zajc J."/>
            <person name="Gunde-Cimerman N."/>
        </authorList>
    </citation>
    <scope>NUCLEOTIDE SEQUENCE [LARGE SCALE GENOMIC DNA]</scope>
    <source>
        <strain evidence="3 4">EXF-11900</strain>
    </source>
</reference>
<dbReference type="PANTHER" id="PTHR42085">
    <property type="entry name" value="F-BOX DOMAIN-CONTAINING PROTEIN"/>
    <property type="match status" value="1"/>
</dbReference>
<organism evidence="3 4">
    <name type="scientific">Aureobasidium pullulans</name>
    <name type="common">Black yeast</name>
    <name type="synonym">Pullularia pullulans</name>
    <dbReference type="NCBI Taxonomy" id="5580"/>
    <lineage>
        <taxon>Eukaryota</taxon>
        <taxon>Fungi</taxon>
        <taxon>Dikarya</taxon>
        <taxon>Ascomycota</taxon>
        <taxon>Pezizomycotina</taxon>
        <taxon>Dothideomycetes</taxon>
        <taxon>Dothideomycetidae</taxon>
        <taxon>Dothideales</taxon>
        <taxon>Saccotheciaceae</taxon>
        <taxon>Aureobasidium</taxon>
    </lineage>
</organism>
<evidence type="ECO:0000313" key="3">
    <source>
        <dbReference type="EMBL" id="THV73266.1"/>
    </source>
</evidence>
<sequence length="317" mass="36306">MSQQFNVAMSSSMFALHAGTFPAAFSFTRYRPGSLTFVHGPSRNTVVKKPEQKPKRKRAPRKTAPRQAKKAEIRDVPFPFLELPAEIRVMIYKHLLVESSVELSYRTGGQGKGLSRGCLTKVPGKHGRAGHDSWVTFKPKHEDDKPTPLQPAILRVCKFIRAEAIPLLYDQTFYFENPLALKRFLARITPSTLSLLRKIVIRGWAERNIPCWVNALALAFAMLTTAHNLESVRFDRKVSGSSDQGFWDQRRFPEYLQHLAVEDLKFWIQYVNSTSGKKAAEILSFSDINFGSQDEIENDYKVIEERKKVFFKELQLE</sequence>
<feature type="domain" description="DUF7730" evidence="2">
    <location>
        <begin position="80"/>
        <end position="212"/>
    </location>
</feature>
<evidence type="ECO:0000256" key="1">
    <source>
        <dbReference type="SAM" id="MobiDB-lite"/>
    </source>
</evidence>
<evidence type="ECO:0000313" key="4">
    <source>
        <dbReference type="Proteomes" id="UP000304951"/>
    </source>
</evidence>
<protein>
    <recommendedName>
        <fullName evidence="2">DUF7730 domain-containing protein</fullName>
    </recommendedName>
</protein>
<dbReference type="EMBL" id="QZAF01000097">
    <property type="protein sequence ID" value="THV73266.1"/>
    <property type="molecule type" value="Genomic_DNA"/>
</dbReference>
<name>A0A4S8SQJ4_AURPU</name>
<dbReference type="PANTHER" id="PTHR42085:SF2">
    <property type="entry name" value="F-BOX DOMAIN-CONTAINING PROTEIN"/>
    <property type="match status" value="1"/>
</dbReference>
<dbReference type="AlphaFoldDB" id="A0A4S8SQJ4"/>
<comment type="caution">
    <text evidence="3">The sequence shown here is derived from an EMBL/GenBank/DDBJ whole genome shotgun (WGS) entry which is preliminary data.</text>
</comment>
<proteinExistence type="predicted"/>
<dbReference type="InterPro" id="IPR056632">
    <property type="entry name" value="DUF7730"/>
</dbReference>
<feature type="region of interest" description="Disordered" evidence="1">
    <location>
        <begin position="38"/>
        <end position="70"/>
    </location>
</feature>